<organism evidence="2 3">
    <name type="scientific">Dendrothele bispora (strain CBS 962.96)</name>
    <dbReference type="NCBI Taxonomy" id="1314807"/>
    <lineage>
        <taxon>Eukaryota</taxon>
        <taxon>Fungi</taxon>
        <taxon>Dikarya</taxon>
        <taxon>Basidiomycota</taxon>
        <taxon>Agaricomycotina</taxon>
        <taxon>Agaricomycetes</taxon>
        <taxon>Agaricomycetidae</taxon>
        <taxon>Agaricales</taxon>
        <taxon>Agaricales incertae sedis</taxon>
        <taxon>Dendrothele</taxon>
    </lineage>
</organism>
<dbReference type="Proteomes" id="UP000297245">
    <property type="component" value="Unassembled WGS sequence"/>
</dbReference>
<reference evidence="2 3" key="1">
    <citation type="journal article" date="2019" name="Nat. Ecol. Evol.">
        <title>Megaphylogeny resolves global patterns of mushroom evolution.</title>
        <authorList>
            <person name="Varga T."/>
            <person name="Krizsan K."/>
            <person name="Foldi C."/>
            <person name="Dima B."/>
            <person name="Sanchez-Garcia M."/>
            <person name="Sanchez-Ramirez S."/>
            <person name="Szollosi G.J."/>
            <person name="Szarkandi J.G."/>
            <person name="Papp V."/>
            <person name="Albert L."/>
            <person name="Andreopoulos W."/>
            <person name="Angelini C."/>
            <person name="Antonin V."/>
            <person name="Barry K.W."/>
            <person name="Bougher N.L."/>
            <person name="Buchanan P."/>
            <person name="Buyck B."/>
            <person name="Bense V."/>
            <person name="Catcheside P."/>
            <person name="Chovatia M."/>
            <person name="Cooper J."/>
            <person name="Damon W."/>
            <person name="Desjardin D."/>
            <person name="Finy P."/>
            <person name="Geml J."/>
            <person name="Haridas S."/>
            <person name="Hughes K."/>
            <person name="Justo A."/>
            <person name="Karasinski D."/>
            <person name="Kautmanova I."/>
            <person name="Kiss B."/>
            <person name="Kocsube S."/>
            <person name="Kotiranta H."/>
            <person name="LaButti K.M."/>
            <person name="Lechner B.E."/>
            <person name="Liimatainen K."/>
            <person name="Lipzen A."/>
            <person name="Lukacs Z."/>
            <person name="Mihaltcheva S."/>
            <person name="Morgado L.N."/>
            <person name="Niskanen T."/>
            <person name="Noordeloos M.E."/>
            <person name="Ohm R.A."/>
            <person name="Ortiz-Santana B."/>
            <person name="Ovrebo C."/>
            <person name="Racz N."/>
            <person name="Riley R."/>
            <person name="Savchenko A."/>
            <person name="Shiryaev A."/>
            <person name="Soop K."/>
            <person name="Spirin V."/>
            <person name="Szebenyi C."/>
            <person name="Tomsovsky M."/>
            <person name="Tulloss R.E."/>
            <person name="Uehling J."/>
            <person name="Grigoriev I.V."/>
            <person name="Vagvolgyi C."/>
            <person name="Papp T."/>
            <person name="Martin F.M."/>
            <person name="Miettinen O."/>
            <person name="Hibbett D.S."/>
            <person name="Nagy L.G."/>
        </authorList>
    </citation>
    <scope>NUCLEOTIDE SEQUENCE [LARGE SCALE GENOMIC DNA]</scope>
    <source>
        <strain evidence="2 3">CBS 962.96</strain>
    </source>
</reference>
<dbReference type="EMBL" id="ML179554">
    <property type="protein sequence ID" value="THU85317.1"/>
    <property type="molecule type" value="Genomic_DNA"/>
</dbReference>
<name>A0A4S8L994_DENBC</name>
<dbReference type="AlphaFoldDB" id="A0A4S8L994"/>
<gene>
    <name evidence="2" type="ORF">K435DRAFT_869413</name>
</gene>
<evidence type="ECO:0000313" key="2">
    <source>
        <dbReference type="EMBL" id="THU85317.1"/>
    </source>
</evidence>
<feature type="compositionally biased region" description="Low complexity" evidence="1">
    <location>
        <begin position="150"/>
        <end position="175"/>
    </location>
</feature>
<evidence type="ECO:0000256" key="1">
    <source>
        <dbReference type="SAM" id="MobiDB-lite"/>
    </source>
</evidence>
<accession>A0A4S8L994</accession>
<keyword evidence="3" id="KW-1185">Reference proteome</keyword>
<protein>
    <submittedName>
        <fullName evidence="2">Uncharacterized protein</fullName>
    </submittedName>
</protein>
<feature type="compositionally biased region" description="Polar residues" evidence="1">
    <location>
        <begin position="125"/>
        <end position="149"/>
    </location>
</feature>
<proteinExistence type="predicted"/>
<feature type="region of interest" description="Disordered" evidence="1">
    <location>
        <begin position="125"/>
        <end position="175"/>
    </location>
</feature>
<evidence type="ECO:0000313" key="3">
    <source>
        <dbReference type="Proteomes" id="UP000297245"/>
    </source>
</evidence>
<sequence>MSDEIGKKAQETRPAAFNSHGPLDLLRPSSAGCDWHGLSISAFFTFTIHLARRSLIFPSPSCINLHSLLSYASNSSGTMGVIFVSRIPDVGTSIDLDTDSIHLNDAAVEGSTLASVLIVQPTAPSSTRINNTGATPTQPQSTLADATSFTTEPTNAPTSTASSPPGVPSTSSSSVSQADVTCTLPISSSVLSISTANNLAANNVVAQTTTPVRTQPRHPALLLDPLPAKHLLHLVLRLQSVIVPPFHNIIYSNDGNSRNTGACFHYLRRQCDHHH</sequence>